<dbReference type="Ensembl" id="ENSXETT00000088132">
    <property type="protein sequence ID" value="ENSXETP00000074550"/>
    <property type="gene ID" value="ENSXETG00000037033"/>
</dbReference>
<reference evidence="2" key="1">
    <citation type="journal article" date="2010" name="Science">
        <title>The genome of the Western clawed frog Xenopus tropicalis.</title>
        <authorList>
            <person name="Hellsten U."/>
            <person name="Harland R.M."/>
            <person name="Gilchrist M.J."/>
            <person name="Hendrix D."/>
            <person name="Jurka J."/>
            <person name="Kapitonov V."/>
            <person name="Ovcharenko I."/>
            <person name="Putnam N.H."/>
            <person name="Shu S."/>
            <person name="Taher L."/>
            <person name="Blitz I.L."/>
            <person name="Blumberg B."/>
            <person name="Dichmann D.S."/>
            <person name="Dubchak I."/>
            <person name="Amaya E."/>
            <person name="Detter J.C."/>
            <person name="Fletcher R."/>
            <person name="Gerhard D.S."/>
            <person name="Goodstein D."/>
            <person name="Graves T."/>
            <person name="Grigoriev I.V."/>
            <person name="Grimwood J."/>
            <person name="Kawashima T."/>
            <person name="Lindquist E."/>
            <person name="Lucas S.M."/>
            <person name="Mead P.E."/>
            <person name="Mitros T."/>
            <person name="Ogino H."/>
            <person name="Ohta Y."/>
            <person name="Poliakov A.V."/>
            <person name="Pollet N."/>
            <person name="Robert J."/>
            <person name="Salamov A."/>
            <person name="Sater A.K."/>
            <person name="Schmutz J."/>
            <person name="Terry A."/>
            <person name="Vize P.D."/>
            <person name="Warren W.C."/>
            <person name="Wells D."/>
            <person name="Wills A."/>
            <person name="Wilson R.K."/>
            <person name="Zimmerman L.B."/>
            <person name="Zorn A.M."/>
            <person name="Grainger R."/>
            <person name="Grammer T."/>
            <person name="Khokha M.K."/>
            <person name="Richardson P.M."/>
            <person name="Rokhsar D.S."/>
        </authorList>
    </citation>
    <scope>NUCLEOTIDE SEQUENCE [LARGE SCALE GENOMIC DNA]</scope>
    <source>
        <strain evidence="2">Nigerian</strain>
    </source>
</reference>
<keyword evidence="1" id="KW-0732">Signal</keyword>
<dbReference type="AlphaFoldDB" id="A0A6I8QY47"/>
<evidence type="ECO:0000256" key="1">
    <source>
        <dbReference type="SAM" id="SignalP"/>
    </source>
</evidence>
<dbReference type="Bgee" id="ENSXETG00000037033">
    <property type="expression patterns" value="Expressed in heart"/>
</dbReference>
<feature type="signal peptide" evidence="1">
    <location>
        <begin position="1"/>
        <end position="24"/>
    </location>
</feature>
<name>A0A6I8QY47_XENTR</name>
<dbReference type="InParanoid" id="A0A6I8QY47"/>
<reference evidence="2" key="2">
    <citation type="submission" date="2020-05" db="UniProtKB">
        <authorList>
            <consortium name="Ensembl"/>
        </authorList>
    </citation>
    <scope>IDENTIFICATION</scope>
</reference>
<organism evidence="2">
    <name type="scientific">Xenopus tropicalis</name>
    <name type="common">Western clawed frog</name>
    <name type="synonym">Silurana tropicalis</name>
    <dbReference type="NCBI Taxonomy" id="8364"/>
    <lineage>
        <taxon>Eukaryota</taxon>
        <taxon>Metazoa</taxon>
        <taxon>Chordata</taxon>
        <taxon>Craniata</taxon>
        <taxon>Vertebrata</taxon>
        <taxon>Euteleostomi</taxon>
        <taxon>Amphibia</taxon>
        <taxon>Batrachia</taxon>
        <taxon>Anura</taxon>
        <taxon>Pipoidea</taxon>
        <taxon>Pipidae</taxon>
        <taxon>Xenopodinae</taxon>
        <taxon>Xenopus</taxon>
        <taxon>Silurana</taxon>
    </lineage>
</organism>
<accession>A0A6I8QY47</accession>
<evidence type="ECO:0000313" key="2">
    <source>
        <dbReference type="Ensembl" id="ENSXETP00000074550"/>
    </source>
</evidence>
<proteinExistence type="predicted"/>
<sequence length="102" mass="10864">MEKGHAVVPLSALALLFYDQLLWGKMGTIKVRSSCTSRCGGGDNFHGLAWKHANIAWPAGAGPLVPATGALVPVPKWVPAWSAEEGEWYSAALSHKLGKLNL</sequence>
<feature type="chain" id="PRO_5026094721" evidence="1">
    <location>
        <begin position="25"/>
        <end position="102"/>
    </location>
</feature>
<protein>
    <submittedName>
        <fullName evidence="2">Uncharacterized protein</fullName>
    </submittedName>
</protein>